<feature type="compositionally biased region" description="Polar residues" evidence="1">
    <location>
        <begin position="425"/>
        <end position="434"/>
    </location>
</feature>
<feature type="region of interest" description="Disordered" evidence="1">
    <location>
        <begin position="1"/>
        <end position="25"/>
    </location>
</feature>
<proteinExistence type="predicted"/>
<comment type="caution">
    <text evidence="2">The sequence shown here is derived from an EMBL/GenBank/DDBJ whole genome shotgun (WGS) entry which is preliminary data.</text>
</comment>
<evidence type="ECO:0000313" key="3">
    <source>
        <dbReference type="Proteomes" id="UP001189429"/>
    </source>
</evidence>
<gene>
    <name evidence="2" type="ORF">PCOR1329_LOCUS78727</name>
</gene>
<evidence type="ECO:0000256" key="1">
    <source>
        <dbReference type="SAM" id="MobiDB-lite"/>
    </source>
</evidence>
<sequence>MARAELPPGGDSGAGAPSRRSRAARTAARRRALESVDAGFSAAEAELQMKEAGLREMAAALELVVGDSVTADRVRALLPALSALVRGETPDWLAVLRRNVALHAEAPAVASIASAGPAALRKAQKGPRLGHGRGRRCAPQPGARKPLRSTAQPFCPAAVADPVGLLLGALGVLEEEPVEEVGNGTGNIAEVHFATIEGQCEGAETVPQTPLAGGMAGPEPLDVKDKVAALEGLLLGATERLNTVALAIATAQYDGTEVDQAMHDGLAASADHLVLLGGQLAAATEEAKAVFEGGDHCVGQVPMAEYDPGVEHDIVGELFLEEGSEADEEAEHGPAFVLEANAWGAGWRKFFAQREELMGKHYSLNSRMRLFHGTVTPTVLYGCEAWTMTATMENRLRRVQRQMLRMILQMPRRRHAAGGHRDGLPQSSDNSAASTDDEQIPDHPVHECDDDGLEPWADWIRRATKKAEEVLTRLKVADWVSIQRQRKWKWAQKVLLLSDNSSWMVQALLWDPEADLDCDARRHAGRPKKRWSDDLRQSVLSEPRYAEQEWSDVARTDVWRTLEGTFVNR</sequence>
<feature type="compositionally biased region" description="Basic residues" evidence="1">
    <location>
        <begin position="122"/>
        <end position="136"/>
    </location>
</feature>
<name>A0ABN9XPV8_9DINO</name>
<reference evidence="2" key="1">
    <citation type="submission" date="2023-10" db="EMBL/GenBank/DDBJ databases">
        <authorList>
            <person name="Chen Y."/>
            <person name="Shah S."/>
            <person name="Dougan E. K."/>
            <person name="Thang M."/>
            <person name="Chan C."/>
        </authorList>
    </citation>
    <scope>NUCLEOTIDE SEQUENCE [LARGE SCALE GENOMIC DNA]</scope>
</reference>
<keyword evidence="3" id="KW-1185">Reference proteome</keyword>
<dbReference type="EMBL" id="CAUYUJ010021002">
    <property type="protein sequence ID" value="CAK0901938.1"/>
    <property type="molecule type" value="Genomic_DNA"/>
</dbReference>
<organism evidence="2 3">
    <name type="scientific">Prorocentrum cordatum</name>
    <dbReference type="NCBI Taxonomy" id="2364126"/>
    <lineage>
        <taxon>Eukaryota</taxon>
        <taxon>Sar</taxon>
        <taxon>Alveolata</taxon>
        <taxon>Dinophyceae</taxon>
        <taxon>Prorocentrales</taxon>
        <taxon>Prorocentraceae</taxon>
        <taxon>Prorocentrum</taxon>
    </lineage>
</organism>
<accession>A0ABN9XPV8</accession>
<feature type="region of interest" description="Disordered" evidence="1">
    <location>
        <begin position="120"/>
        <end position="149"/>
    </location>
</feature>
<feature type="region of interest" description="Disordered" evidence="1">
    <location>
        <begin position="412"/>
        <end position="451"/>
    </location>
</feature>
<evidence type="ECO:0000313" key="2">
    <source>
        <dbReference type="EMBL" id="CAK0901938.1"/>
    </source>
</evidence>
<protein>
    <submittedName>
        <fullName evidence="2">Uncharacterized protein</fullName>
    </submittedName>
</protein>
<dbReference type="Proteomes" id="UP001189429">
    <property type="component" value="Unassembled WGS sequence"/>
</dbReference>